<dbReference type="EMBL" id="JAPDRL010000034">
    <property type="protein sequence ID" value="KAJ9664943.1"/>
    <property type="molecule type" value="Genomic_DNA"/>
</dbReference>
<comment type="caution">
    <text evidence="2">The sequence shown here is derived from an EMBL/GenBank/DDBJ whole genome shotgun (WGS) entry which is preliminary data.</text>
</comment>
<sequence>MAAGSSTTSHTVPQHSRPTPKESASSRFSMEEVEEILKHVRQSSAADLLNCLVTCRMWFNVGYPILCRDIVLTSSNLKAFVDTFDIRYGKHIRSLTVRVSGDTAGFISLATPFEPFGPMPLFSLTDIRRYTRDFEKLAAMLPHFGNLQTFSLLWGTLDTARPMPRCSLTALIRNLPKSVVNLEIDTAGHDRMSHHPTDAQHACLDLRRIIPQLRNLRLRTKELCPALFGGCDDFSAPNLERLLINVEIFTCYSTAVCQPNPLPTHPNFPWDEARGVLLPHLQSLLRSGAFPKIKELIVLDQRRRAGFAWQEYSAVVVRDLLRDVTTSLPYLSAPAYTDACMIRAPDGRELWGPETASRDFSEGEAGWVTTSKGSRFPDYAEFIHTKLNDGYKVLELPWIHVDNFTERETNPLQIRGLWRREFQVGMQLLEAQAREGVLENLAHFEKLPSGWKYGDIGELVPWVPMGGQQQ</sequence>
<evidence type="ECO:0000313" key="3">
    <source>
        <dbReference type="Proteomes" id="UP001172684"/>
    </source>
</evidence>
<dbReference type="Proteomes" id="UP001172684">
    <property type="component" value="Unassembled WGS sequence"/>
</dbReference>
<proteinExistence type="predicted"/>
<feature type="region of interest" description="Disordered" evidence="1">
    <location>
        <begin position="1"/>
        <end position="27"/>
    </location>
</feature>
<gene>
    <name evidence="2" type="ORF">H2201_004995</name>
</gene>
<evidence type="ECO:0000313" key="2">
    <source>
        <dbReference type="EMBL" id="KAJ9664943.1"/>
    </source>
</evidence>
<evidence type="ECO:0008006" key="4">
    <source>
        <dbReference type="Google" id="ProtNLM"/>
    </source>
</evidence>
<reference evidence="2" key="1">
    <citation type="submission" date="2022-10" db="EMBL/GenBank/DDBJ databases">
        <title>Culturing micro-colonial fungi from biological soil crusts in the Mojave desert and describing Neophaeococcomyces mojavensis, and introducing the new genera and species Taxawa tesnikishii.</title>
        <authorList>
            <person name="Kurbessoian T."/>
            <person name="Stajich J.E."/>
        </authorList>
    </citation>
    <scope>NUCLEOTIDE SEQUENCE</scope>
    <source>
        <strain evidence="2">TK_1</strain>
    </source>
</reference>
<organism evidence="2 3">
    <name type="scientific">Coniosporium apollinis</name>
    <dbReference type="NCBI Taxonomy" id="61459"/>
    <lineage>
        <taxon>Eukaryota</taxon>
        <taxon>Fungi</taxon>
        <taxon>Dikarya</taxon>
        <taxon>Ascomycota</taxon>
        <taxon>Pezizomycotina</taxon>
        <taxon>Dothideomycetes</taxon>
        <taxon>Dothideomycetes incertae sedis</taxon>
        <taxon>Coniosporium</taxon>
    </lineage>
</organism>
<protein>
    <recommendedName>
        <fullName evidence="4">F-box domain-containing protein</fullName>
    </recommendedName>
</protein>
<name>A0ABQ9NWF3_9PEZI</name>
<accession>A0ABQ9NWF3</accession>
<keyword evidence="3" id="KW-1185">Reference proteome</keyword>
<evidence type="ECO:0000256" key="1">
    <source>
        <dbReference type="SAM" id="MobiDB-lite"/>
    </source>
</evidence>